<keyword evidence="8" id="KW-0966">Cell projection</keyword>
<dbReference type="KEGG" id="hfl:PUV54_16535"/>
<keyword evidence="3" id="KW-1003">Cell membrane</keyword>
<feature type="transmembrane region" description="Helical" evidence="7">
    <location>
        <begin position="47"/>
        <end position="66"/>
    </location>
</feature>
<evidence type="ECO:0000256" key="6">
    <source>
        <dbReference type="ARBA" id="ARBA00023136"/>
    </source>
</evidence>
<organism evidence="8 9">
    <name type="scientific">Hyphococcus flavus</name>
    <dbReference type="NCBI Taxonomy" id="1866326"/>
    <lineage>
        <taxon>Bacteria</taxon>
        <taxon>Pseudomonadati</taxon>
        <taxon>Pseudomonadota</taxon>
        <taxon>Alphaproteobacteria</taxon>
        <taxon>Parvularculales</taxon>
        <taxon>Parvularculaceae</taxon>
        <taxon>Hyphococcus</taxon>
    </lineage>
</organism>
<keyword evidence="8" id="KW-0282">Flagellum</keyword>
<keyword evidence="4 7" id="KW-0812">Transmembrane</keyword>
<evidence type="ECO:0000256" key="2">
    <source>
        <dbReference type="ARBA" id="ARBA00009772"/>
    </source>
</evidence>
<dbReference type="PRINTS" id="PR00953">
    <property type="entry name" value="TYPE3IMRPROT"/>
</dbReference>
<gene>
    <name evidence="8" type="ORF">PUV54_16535</name>
</gene>
<accession>A0AAE9ZJB8</accession>
<name>A0AAE9ZJB8_9PROT</name>
<keyword evidence="9" id="KW-1185">Reference proteome</keyword>
<evidence type="ECO:0000256" key="3">
    <source>
        <dbReference type="ARBA" id="ARBA00022475"/>
    </source>
</evidence>
<dbReference type="Pfam" id="PF01311">
    <property type="entry name" value="Bac_export_1"/>
    <property type="match status" value="1"/>
</dbReference>
<dbReference type="PANTHER" id="PTHR30065">
    <property type="entry name" value="FLAGELLAR BIOSYNTHETIC PROTEIN FLIR"/>
    <property type="match status" value="1"/>
</dbReference>
<sequence>MDFSAPLLPILEAGAPMILLLGAVFSRISAIVFLTPGLGERAIPVRVRLAAAICITIVIAPMVLSSDMRPPEQPAEILALYAAETLSGLVIGFGLRILVFTLQIAGAITAQHLSLAQLFGPTVGFDSESPFAAILVMAGVALAAATGMHIHLVGAIADVYETLPFGMFPGAEETGEWSTNRVGEALFKALALSSPFVILGFLYSLALAAASRAMPQLMAAFVGAPAITLAGLALFAAAAPILLFEWLEGFQNVLFDLFAGRL</sequence>
<dbReference type="InterPro" id="IPR002010">
    <property type="entry name" value="T3SS_IM_R"/>
</dbReference>
<evidence type="ECO:0000256" key="7">
    <source>
        <dbReference type="SAM" id="Phobius"/>
    </source>
</evidence>
<evidence type="ECO:0000256" key="4">
    <source>
        <dbReference type="ARBA" id="ARBA00022692"/>
    </source>
</evidence>
<dbReference type="EMBL" id="CP118166">
    <property type="protein sequence ID" value="WDI31560.1"/>
    <property type="molecule type" value="Genomic_DNA"/>
</dbReference>
<keyword evidence="8" id="KW-0969">Cilium</keyword>
<comment type="similarity">
    <text evidence="2">Belongs to the FliR/MopE/SpaR family.</text>
</comment>
<evidence type="ECO:0000256" key="1">
    <source>
        <dbReference type="ARBA" id="ARBA00004651"/>
    </source>
</evidence>
<feature type="transmembrane region" description="Helical" evidence="7">
    <location>
        <begin position="86"/>
        <end position="110"/>
    </location>
</feature>
<proteinExistence type="inferred from homology"/>
<feature type="transmembrane region" description="Helical" evidence="7">
    <location>
        <begin position="217"/>
        <end position="244"/>
    </location>
</feature>
<reference evidence="8" key="1">
    <citation type="submission" date="2023-02" db="EMBL/GenBank/DDBJ databases">
        <title>Genome sequence of Hyphococcus flavus.</title>
        <authorList>
            <person name="Rong J.-C."/>
            <person name="Zhao Q."/>
            <person name="Yi M."/>
            <person name="Wu J.-Y."/>
        </authorList>
    </citation>
    <scope>NUCLEOTIDE SEQUENCE</scope>
    <source>
        <strain evidence="8">MCCC 1K03223</strain>
    </source>
</reference>
<feature type="transmembrane region" description="Helical" evidence="7">
    <location>
        <begin position="131"/>
        <end position="157"/>
    </location>
</feature>
<dbReference type="Proteomes" id="UP001214043">
    <property type="component" value="Chromosome"/>
</dbReference>
<evidence type="ECO:0000313" key="8">
    <source>
        <dbReference type="EMBL" id="WDI31560.1"/>
    </source>
</evidence>
<comment type="subcellular location">
    <subcellularLocation>
        <location evidence="1">Cell membrane</location>
        <topology evidence="1">Multi-pass membrane protein</topology>
    </subcellularLocation>
</comment>
<keyword evidence="5 7" id="KW-1133">Transmembrane helix</keyword>
<keyword evidence="6 7" id="KW-0472">Membrane</keyword>
<feature type="transmembrane region" description="Helical" evidence="7">
    <location>
        <begin position="13"/>
        <end position="35"/>
    </location>
</feature>
<dbReference type="AlphaFoldDB" id="A0AAE9ZJB8"/>
<dbReference type="PANTHER" id="PTHR30065:SF8">
    <property type="entry name" value="FLAGELLAR BIOSYNTHETIC PROTEIN FLIR"/>
    <property type="match status" value="1"/>
</dbReference>
<evidence type="ECO:0000313" key="9">
    <source>
        <dbReference type="Proteomes" id="UP001214043"/>
    </source>
</evidence>
<dbReference type="RefSeq" id="WP_274493448.1">
    <property type="nucleotide sequence ID" value="NZ_CP118166.1"/>
</dbReference>
<dbReference type="GO" id="GO:0005886">
    <property type="term" value="C:plasma membrane"/>
    <property type="evidence" value="ECO:0007669"/>
    <property type="project" value="UniProtKB-SubCell"/>
</dbReference>
<protein>
    <submittedName>
        <fullName evidence="8">Flagellar biosynthetic protein FliR</fullName>
    </submittedName>
</protein>
<evidence type="ECO:0000256" key="5">
    <source>
        <dbReference type="ARBA" id="ARBA00022989"/>
    </source>
</evidence>
<feature type="transmembrane region" description="Helical" evidence="7">
    <location>
        <begin position="185"/>
        <end position="210"/>
    </location>
</feature>
<dbReference type="GO" id="GO:0006605">
    <property type="term" value="P:protein targeting"/>
    <property type="evidence" value="ECO:0007669"/>
    <property type="project" value="InterPro"/>
</dbReference>